<accession>A0ABY9LVJ0</accession>
<keyword evidence="2" id="KW-1185">Reference proteome</keyword>
<name>A0ABY9LVJ0_9BURK</name>
<evidence type="ECO:0000313" key="2">
    <source>
        <dbReference type="Proteomes" id="UP001234798"/>
    </source>
</evidence>
<dbReference type="Pfam" id="PF19635">
    <property type="entry name" value="DUF6138"/>
    <property type="match status" value="1"/>
</dbReference>
<reference evidence="1 2" key="1">
    <citation type="submission" date="2023-08" db="EMBL/GenBank/DDBJ databases">
        <title>Achromobacter seleniivolatilans sp. nov., isolated from seleniferous soil.</title>
        <authorList>
            <person name="Zhang S."/>
            <person name="Li K."/>
            <person name="Peng J."/>
            <person name="Zhao Q."/>
            <person name="Wang H."/>
            <person name="Guo Y."/>
        </authorList>
    </citation>
    <scope>NUCLEOTIDE SEQUENCE [LARGE SCALE GENOMIC DNA]</scope>
    <source>
        <strain evidence="1 2">R39</strain>
    </source>
</reference>
<evidence type="ECO:0000313" key="1">
    <source>
        <dbReference type="EMBL" id="WMD18169.1"/>
    </source>
</evidence>
<gene>
    <name evidence="1" type="ORF">RAS12_16070</name>
</gene>
<proteinExistence type="predicted"/>
<dbReference type="EMBL" id="CP132976">
    <property type="protein sequence ID" value="WMD18169.1"/>
    <property type="molecule type" value="Genomic_DNA"/>
</dbReference>
<dbReference type="Proteomes" id="UP001234798">
    <property type="component" value="Chromosome"/>
</dbReference>
<sequence length="566" mass="63500">MTSDTSGAIGLHHKTAQQMRDETLAAIHGWFEQLENRQDADGTVRRTTLQAGIYKEVLLEYDPSRIVFDVMPDWHPNSQDGLRSQGRNGPVSPEQVQEEFVPVLAEAVRERVARLAGKPQLDYRFRFRAQFPTTGGRLRLTLLDHTDDAKQQSLRQRVQTYVDQTLLQGSAPTARLDITFLCRHLLDPQLFPEPDAAWLIHIFQRVLELNAGQPSLAEQRGAIIYALRVWSEQHYLPRYFNIDRNAFRKNTYEPKPGAALAPDDSDIGLLLYTATLILRHEPGYARPTGLGFLELAKELGSERAAGMLTEGSGAHPVEHTRLSNTEVDCAANDVLSTITLHIRQETATAYIQALNFVTRLLQEGFPPGYQFRVKSKVKHYLSVKGLAKSDTHRFFANAAQHPAALDALEAYARAAIKPFEWYTDAEAEKNCLTGSYATFALGLADARYFPLVRHYMELVDDEHQSAQDRFTALFIEHHGLTPATVDTIVACLCCCTDNFRLPKKPALDDSATLEALIQAMATLQEHDVPLVRERLCGPDKKLAIEARKAEGERKTLLLRLLGLNGQ</sequence>
<protein>
    <submittedName>
        <fullName evidence="1">DUF6138 family protein</fullName>
    </submittedName>
</protein>
<organism evidence="1 2">
    <name type="scientific">Achromobacter seleniivolatilans</name>
    <dbReference type="NCBI Taxonomy" id="3047478"/>
    <lineage>
        <taxon>Bacteria</taxon>
        <taxon>Pseudomonadati</taxon>
        <taxon>Pseudomonadota</taxon>
        <taxon>Betaproteobacteria</taxon>
        <taxon>Burkholderiales</taxon>
        <taxon>Alcaligenaceae</taxon>
        <taxon>Achromobacter</taxon>
    </lineage>
</organism>
<dbReference type="InterPro" id="IPR046136">
    <property type="entry name" value="DUF6138"/>
</dbReference>
<dbReference type="RefSeq" id="WP_306937045.1">
    <property type="nucleotide sequence ID" value="NZ_CP132976.1"/>
</dbReference>